<dbReference type="Proteomes" id="UP000018572">
    <property type="component" value="Plasmid pHH126"/>
</dbReference>
<gene>
    <name evidence="2" type="ORF">HISP_18025</name>
</gene>
<proteinExistence type="predicted"/>
<dbReference type="EMBL" id="CP006886">
    <property type="protein sequence ID" value="AHB67999.1"/>
    <property type="molecule type" value="Genomic_DNA"/>
</dbReference>
<name>V5TTQ8_HALHI</name>
<geneLocation type="plasmid" evidence="2 3">
    <name>pHH126</name>
</geneLocation>
<dbReference type="HOGENOM" id="CLU_3194376_0_0_2"/>
<reference evidence="2 3" key="1">
    <citation type="journal article" date="2014" name="Genome Announc.">
        <title>Complete Genome Sequence of the Extremely Halophilic Archaeon Haloarcula hispanica Strain N601.</title>
        <authorList>
            <person name="Ding J.Y."/>
            <person name="Chiang P.W."/>
            <person name="Hong M.J."/>
            <person name="Dyall-Smith M."/>
            <person name="Tang S.L."/>
        </authorList>
    </citation>
    <scope>NUCLEOTIDE SEQUENCE [LARGE SCALE GENOMIC DNA]</scope>
    <source>
        <strain evidence="2 3">N601</strain>
    </source>
</reference>
<protein>
    <submittedName>
        <fullName evidence="2">Uncharacterized protein</fullName>
    </submittedName>
</protein>
<dbReference type="KEGG" id="hhn:HISP_18025"/>
<feature type="compositionally biased region" description="Basic and acidic residues" evidence="1">
    <location>
        <begin position="15"/>
        <end position="33"/>
    </location>
</feature>
<keyword evidence="3" id="KW-1185">Reference proteome</keyword>
<dbReference type="AlphaFoldDB" id="V5TTQ8"/>
<accession>V5TTQ8</accession>
<evidence type="ECO:0000256" key="1">
    <source>
        <dbReference type="SAM" id="MobiDB-lite"/>
    </source>
</evidence>
<evidence type="ECO:0000313" key="3">
    <source>
        <dbReference type="Proteomes" id="UP000018572"/>
    </source>
</evidence>
<feature type="region of interest" description="Disordered" evidence="1">
    <location>
        <begin position="1"/>
        <end position="45"/>
    </location>
</feature>
<organism evidence="2 3">
    <name type="scientific">Haloarcula hispanica N601</name>
    <dbReference type="NCBI Taxonomy" id="1417673"/>
    <lineage>
        <taxon>Archaea</taxon>
        <taxon>Methanobacteriati</taxon>
        <taxon>Methanobacteriota</taxon>
        <taxon>Stenosarchaea group</taxon>
        <taxon>Halobacteria</taxon>
        <taxon>Halobacteriales</taxon>
        <taxon>Haloarculaceae</taxon>
        <taxon>Haloarcula</taxon>
    </lineage>
</organism>
<evidence type="ECO:0000313" key="2">
    <source>
        <dbReference type="EMBL" id="AHB67999.1"/>
    </source>
</evidence>
<keyword evidence="2" id="KW-0614">Plasmid</keyword>
<sequence>MYSACCASPTAAADQECRASEDMNNTERTDRRAQLAGAAQNDPAA</sequence>